<sequence>MMTGSCCCGAVTFELSEKPTLVGMCHCSRCRKLGASALAFVKAESFRLTAGQDLIHHYKPAPPYELDRYFCSACGTALGEVLSDQPSFPINAHCLDVDLGVPLTFHEFVADKPDWYTIGGDAKQFLQNPHD</sequence>
<name>A4BFZ3_9GAMM</name>
<keyword evidence="4" id="KW-0456">Lyase</keyword>
<evidence type="ECO:0000256" key="1">
    <source>
        <dbReference type="ARBA" id="ARBA00005495"/>
    </source>
</evidence>
<feature type="domain" description="CENP-V/GFA" evidence="5">
    <location>
        <begin position="2"/>
        <end position="114"/>
    </location>
</feature>
<dbReference type="OrthoDB" id="9786619at2"/>
<dbReference type="AlphaFoldDB" id="A4BFZ3"/>
<comment type="similarity">
    <text evidence="1">Belongs to the Gfa family.</text>
</comment>
<comment type="caution">
    <text evidence="6">The sequence shown here is derived from an EMBL/GenBank/DDBJ whole genome shotgun (WGS) entry which is preliminary data.</text>
</comment>
<evidence type="ECO:0000256" key="2">
    <source>
        <dbReference type="ARBA" id="ARBA00022723"/>
    </source>
</evidence>
<evidence type="ECO:0000313" key="7">
    <source>
        <dbReference type="Proteomes" id="UP000005953"/>
    </source>
</evidence>
<dbReference type="GO" id="GO:0016846">
    <property type="term" value="F:carbon-sulfur lyase activity"/>
    <property type="evidence" value="ECO:0007669"/>
    <property type="project" value="InterPro"/>
</dbReference>
<dbReference type="SUPFAM" id="SSF51316">
    <property type="entry name" value="Mss4-like"/>
    <property type="match status" value="1"/>
</dbReference>
<dbReference type="GO" id="GO:0046872">
    <property type="term" value="F:metal ion binding"/>
    <property type="evidence" value="ECO:0007669"/>
    <property type="project" value="UniProtKB-KW"/>
</dbReference>
<keyword evidence="7" id="KW-1185">Reference proteome</keyword>
<dbReference type="InterPro" id="IPR006913">
    <property type="entry name" value="CENP-V/GFA"/>
</dbReference>
<organism evidence="6 7">
    <name type="scientific">Reinekea blandensis MED297</name>
    <dbReference type="NCBI Taxonomy" id="314283"/>
    <lineage>
        <taxon>Bacteria</taxon>
        <taxon>Pseudomonadati</taxon>
        <taxon>Pseudomonadota</taxon>
        <taxon>Gammaproteobacteria</taxon>
        <taxon>Oceanospirillales</taxon>
        <taxon>Saccharospirillaceae</taxon>
        <taxon>Reinekea</taxon>
    </lineage>
</organism>
<dbReference type="InterPro" id="IPR011057">
    <property type="entry name" value="Mss4-like_sf"/>
</dbReference>
<gene>
    <name evidence="6" type="ORF">MED297_03942</name>
</gene>
<dbReference type="EMBL" id="AAOE01000014">
    <property type="protein sequence ID" value="EAR09011.1"/>
    <property type="molecule type" value="Genomic_DNA"/>
</dbReference>
<dbReference type="PANTHER" id="PTHR33337">
    <property type="entry name" value="GFA DOMAIN-CONTAINING PROTEIN"/>
    <property type="match status" value="1"/>
</dbReference>
<dbReference type="STRING" id="314283.MED297_03942"/>
<dbReference type="Gene3D" id="3.90.1590.10">
    <property type="entry name" value="glutathione-dependent formaldehyde- activating enzyme (gfa)"/>
    <property type="match status" value="1"/>
</dbReference>
<accession>A4BFZ3</accession>
<evidence type="ECO:0000259" key="5">
    <source>
        <dbReference type="PROSITE" id="PS51891"/>
    </source>
</evidence>
<keyword evidence="3" id="KW-0862">Zinc</keyword>
<protein>
    <recommendedName>
        <fullName evidence="5">CENP-V/GFA domain-containing protein</fullName>
    </recommendedName>
</protein>
<dbReference type="PROSITE" id="PS51891">
    <property type="entry name" value="CENP_V_GFA"/>
    <property type="match status" value="1"/>
</dbReference>
<keyword evidence="2" id="KW-0479">Metal-binding</keyword>
<evidence type="ECO:0000256" key="4">
    <source>
        <dbReference type="ARBA" id="ARBA00023239"/>
    </source>
</evidence>
<evidence type="ECO:0000256" key="3">
    <source>
        <dbReference type="ARBA" id="ARBA00022833"/>
    </source>
</evidence>
<proteinExistence type="inferred from homology"/>
<dbReference type="HOGENOM" id="CLU_055491_4_2_6"/>
<dbReference type="RefSeq" id="WP_008047612.1">
    <property type="nucleotide sequence ID" value="NZ_CH724154.1"/>
</dbReference>
<evidence type="ECO:0000313" key="6">
    <source>
        <dbReference type="EMBL" id="EAR09011.1"/>
    </source>
</evidence>
<dbReference type="Proteomes" id="UP000005953">
    <property type="component" value="Unassembled WGS sequence"/>
</dbReference>
<dbReference type="Pfam" id="PF04828">
    <property type="entry name" value="GFA"/>
    <property type="match status" value="1"/>
</dbReference>
<dbReference type="PANTHER" id="PTHR33337:SF40">
    <property type="entry name" value="CENP-V_GFA DOMAIN-CONTAINING PROTEIN-RELATED"/>
    <property type="match status" value="1"/>
</dbReference>
<reference evidence="6 7" key="1">
    <citation type="submission" date="2006-02" db="EMBL/GenBank/DDBJ databases">
        <authorList>
            <person name="Pinhassi J."/>
            <person name="Pedros-Alio C."/>
            <person name="Ferriera S."/>
            <person name="Johnson J."/>
            <person name="Kravitz S."/>
            <person name="Halpern A."/>
            <person name="Remington K."/>
            <person name="Beeson K."/>
            <person name="Tran B."/>
            <person name="Rogers Y.-H."/>
            <person name="Friedman R."/>
            <person name="Venter J.C."/>
        </authorList>
    </citation>
    <scope>NUCLEOTIDE SEQUENCE [LARGE SCALE GENOMIC DNA]</scope>
    <source>
        <strain evidence="6 7">MED297</strain>
    </source>
</reference>